<feature type="transmembrane region" description="Helical" evidence="1">
    <location>
        <begin position="28"/>
        <end position="45"/>
    </location>
</feature>
<sequence>METLDYLKDRYAEELSRFNHFETKCSKFLTFITGIIGGMTAFASFTKETLLMPETPIGWIQLLLFCLSLFIAICAWGHSLLALRIGKCPILPKSKVAASYINRVSETERIEYIYECYVDTLELLTEEIDKKSHNLELAYSELTMSAWGLGILGFLTIFVETAK</sequence>
<dbReference type="RefSeq" id="WP_186507801.1">
    <property type="nucleotide sequence ID" value="NZ_JACNEP010000016.1"/>
</dbReference>
<feature type="transmembrane region" description="Helical" evidence="1">
    <location>
        <begin position="57"/>
        <end position="83"/>
    </location>
</feature>
<keyword evidence="3" id="KW-1185">Reference proteome</keyword>
<accession>A0A8J6IWB2</accession>
<reference evidence="2" key="1">
    <citation type="journal article" date="2018" name="Int. J. Syst. Evol. Microbiol.">
        <title>Neptunicella marina gen. nov., sp. nov., isolated from surface seawater.</title>
        <authorList>
            <person name="Liu X."/>
            <person name="Lai Q."/>
            <person name="Du Y."/>
            <person name="Zhang X."/>
            <person name="Liu Z."/>
            <person name="Sun F."/>
            <person name="Shao Z."/>
        </authorList>
    </citation>
    <scope>NUCLEOTIDE SEQUENCE</scope>
    <source>
        <strain evidence="2">S27-2</strain>
    </source>
</reference>
<dbReference type="AlphaFoldDB" id="A0A8J6IWB2"/>
<keyword evidence="1" id="KW-1133">Transmembrane helix</keyword>
<keyword evidence="1" id="KW-0812">Transmembrane</keyword>
<comment type="caution">
    <text evidence="2">The sequence shown here is derived from an EMBL/GenBank/DDBJ whole genome shotgun (WGS) entry which is preliminary data.</text>
</comment>
<proteinExistence type="predicted"/>
<gene>
    <name evidence="2" type="ORF">H8B19_15495</name>
</gene>
<protein>
    <submittedName>
        <fullName evidence="2">Uncharacterized protein</fullName>
    </submittedName>
</protein>
<dbReference type="Proteomes" id="UP000601768">
    <property type="component" value="Unassembled WGS sequence"/>
</dbReference>
<dbReference type="EMBL" id="JACNEP010000016">
    <property type="protein sequence ID" value="MBC3767284.1"/>
    <property type="molecule type" value="Genomic_DNA"/>
</dbReference>
<organism evidence="2 3">
    <name type="scientific">Neptunicella marina</name>
    <dbReference type="NCBI Taxonomy" id="2125989"/>
    <lineage>
        <taxon>Bacteria</taxon>
        <taxon>Pseudomonadati</taxon>
        <taxon>Pseudomonadota</taxon>
        <taxon>Gammaproteobacteria</taxon>
        <taxon>Alteromonadales</taxon>
        <taxon>Alteromonadaceae</taxon>
        <taxon>Neptunicella</taxon>
    </lineage>
</organism>
<reference evidence="2" key="2">
    <citation type="submission" date="2020-08" db="EMBL/GenBank/DDBJ databases">
        <authorList>
            <person name="Lai Q."/>
        </authorList>
    </citation>
    <scope>NUCLEOTIDE SEQUENCE</scope>
    <source>
        <strain evidence="2">S27-2</strain>
    </source>
</reference>
<evidence type="ECO:0000313" key="3">
    <source>
        <dbReference type="Proteomes" id="UP000601768"/>
    </source>
</evidence>
<feature type="transmembrane region" description="Helical" evidence="1">
    <location>
        <begin position="137"/>
        <end position="159"/>
    </location>
</feature>
<keyword evidence="1" id="KW-0472">Membrane</keyword>
<evidence type="ECO:0000313" key="2">
    <source>
        <dbReference type="EMBL" id="MBC3767284.1"/>
    </source>
</evidence>
<evidence type="ECO:0000256" key="1">
    <source>
        <dbReference type="SAM" id="Phobius"/>
    </source>
</evidence>
<name>A0A8J6IWB2_9ALTE</name>